<evidence type="ECO:0000313" key="1">
    <source>
        <dbReference type="EMBL" id="SFE05438.1"/>
    </source>
</evidence>
<dbReference type="EMBL" id="FOMT01000002">
    <property type="protein sequence ID" value="SFE05438.1"/>
    <property type="molecule type" value="Genomic_DNA"/>
</dbReference>
<dbReference type="GO" id="GO:0005737">
    <property type="term" value="C:cytoplasm"/>
    <property type="evidence" value="ECO:0007669"/>
    <property type="project" value="TreeGrafter"/>
</dbReference>
<proteinExistence type="predicted"/>
<dbReference type="Proteomes" id="UP000198855">
    <property type="component" value="Unassembled WGS sequence"/>
</dbReference>
<dbReference type="GO" id="GO:0019290">
    <property type="term" value="P:siderophore biosynthetic process"/>
    <property type="evidence" value="ECO:0007669"/>
    <property type="project" value="InterPro"/>
</dbReference>
<dbReference type="OrthoDB" id="9792005at2"/>
<dbReference type="Gene3D" id="3.30.1780.10">
    <property type="entry name" value="ornithine cyclodeaminase, domain 1"/>
    <property type="match status" value="1"/>
</dbReference>
<reference evidence="2" key="1">
    <citation type="submission" date="2016-10" db="EMBL/GenBank/DDBJ databases">
        <authorList>
            <person name="Varghese N."/>
            <person name="Submissions S."/>
        </authorList>
    </citation>
    <scope>NUCLEOTIDE SEQUENCE [LARGE SCALE GENOMIC DNA]</scope>
    <source>
        <strain evidence="2">CGMCC 1.10784</strain>
    </source>
</reference>
<dbReference type="GO" id="GO:0016639">
    <property type="term" value="F:oxidoreductase activity, acting on the CH-NH2 group of donors, NAD or NADP as acceptor"/>
    <property type="evidence" value="ECO:0007669"/>
    <property type="project" value="InterPro"/>
</dbReference>
<dbReference type="PANTHER" id="PTHR13812">
    <property type="entry name" value="KETIMINE REDUCTASE MU-CRYSTALLIN"/>
    <property type="match status" value="1"/>
</dbReference>
<dbReference type="NCBIfam" id="TIGR03944">
    <property type="entry name" value="dehyd_SbnB_fam"/>
    <property type="match status" value="1"/>
</dbReference>
<dbReference type="InterPro" id="IPR003462">
    <property type="entry name" value="ODC_Mu_crystall"/>
</dbReference>
<dbReference type="Gene3D" id="3.40.50.720">
    <property type="entry name" value="NAD(P)-binding Rossmann-like Domain"/>
    <property type="match status" value="1"/>
</dbReference>
<keyword evidence="2" id="KW-1185">Reference proteome</keyword>
<dbReference type="STRING" id="1045775.SAMN05216378_2130"/>
<dbReference type="InterPro" id="IPR023401">
    <property type="entry name" value="ODC_N"/>
</dbReference>
<protein>
    <submittedName>
        <fullName evidence="1">Ornithine cyclodeaminase</fullName>
    </submittedName>
</protein>
<dbReference type="PANTHER" id="PTHR13812:SF19">
    <property type="entry name" value="KETIMINE REDUCTASE MU-CRYSTALLIN"/>
    <property type="match status" value="1"/>
</dbReference>
<name>A0A1I1XFL5_9BACL</name>
<accession>A0A1I1XFL5</accession>
<dbReference type="RefSeq" id="WP_091184425.1">
    <property type="nucleotide sequence ID" value="NZ_FOMT01000002.1"/>
</dbReference>
<dbReference type="AlphaFoldDB" id="A0A1I1XFL5"/>
<dbReference type="Pfam" id="PF02423">
    <property type="entry name" value="OCD_Mu_crystall"/>
    <property type="match status" value="1"/>
</dbReference>
<dbReference type="SUPFAM" id="SSF51735">
    <property type="entry name" value="NAD(P)-binding Rossmann-fold domains"/>
    <property type="match status" value="1"/>
</dbReference>
<organism evidence="1 2">
    <name type="scientific">Paenibacillus catalpae</name>
    <dbReference type="NCBI Taxonomy" id="1045775"/>
    <lineage>
        <taxon>Bacteria</taxon>
        <taxon>Bacillati</taxon>
        <taxon>Bacillota</taxon>
        <taxon>Bacilli</taxon>
        <taxon>Bacillales</taxon>
        <taxon>Paenibacillaceae</taxon>
        <taxon>Paenibacillus</taxon>
    </lineage>
</organism>
<evidence type="ECO:0000313" key="2">
    <source>
        <dbReference type="Proteomes" id="UP000198855"/>
    </source>
</evidence>
<dbReference type="InterPro" id="IPR023866">
    <property type="entry name" value="SbnB"/>
</dbReference>
<dbReference type="InterPro" id="IPR036291">
    <property type="entry name" value="NAD(P)-bd_dom_sf"/>
</dbReference>
<gene>
    <name evidence="1" type="ORF">SAMN05216378_2130</name>
</gene>
<sequence length="322" mass="34785">MIYLNEHNLEQIGIDWPALASLIEEAAAAFAAGECAQPIKPYLKYGDERNRIIAMPAYVSRPVRAAGLKWIASFPGNIDIGLPRANSVTILNDPDTGVPVAMVQGSLISAIRTAAVSGALLRKLVAGGEKPLRVALIGMGPIGRMHVHMLNGLLGDRISRITAFDRRDVDVEEWLNGVPSVIPVEKAASWQEAYRGADVVFTCTAAPERYIDEAAKPDAILMHVSLRDYNLDALGNVGTVIVDSWEEICRADTDTERLHLYAGLQAESTMTLADALALPQERVIRPEGPTLFTPMGLAVFDVAVAAHYAEAAKRLGVGLRLE</sequence>
<dbReference type="PIRSF" id="PIRSF001439">
    <property type="entry name" value="CryM"/>
    <property type="match status" value="1"/>
</dbReference>